<evidence type="ECO:0000313" key="9">
    <source>
        <dbReference type="Proteomes" id="UP000177932"/>
    </source>
</evidence>
<evidence type="ECO:0000256" key="6">
    <source>
        <dbReference type="RuleBase" id="RU366058"/>
    </source>
</evidence>
<dbReference type="PANTHER" id="PTHR12677:SF59">
    <property type="entry name" value="GOLGI APPARATUS MEMBRANE PROTEIN TVP38-RELATED"/>
    <property type="match status" value="1"/>
</dbReference>
<gene>
    <name evidence="8" type="ORF">A2827_03320</name>
</gene>
<comment type="similarity">
    <text evidence="6">Belongs to the TVP38/TMEM64 family.</text>
</comment>
<dbReference type="InterPro" id="IPR015414">
    <property type="entry name" value="TMEM64"/>
</dbReference>
<keyword evidence="3 6" id="KW-0812">Transmembrane</keyword>
<protein>
    <recommendedName>
        <fullName evidence="6">TVP38/TMEM64 family membrane protein</fullName>
    </recommendedName>
</protein>
<feature type="transmembrane region" description="Helical" evidence="6">
    <location>
        <begin position="192"/>
        <end position="210"/>
    </location>
</feature>
<feature type="transmembrane region" description="Helical" evidence="6">
    <location>
        <begin position="12"/>
        <end position="32"/>
    </location>
</feature>
<feature type="transmembrane region" description="Helical" evidence="6">
    <location>
        <begin position="133"/>
        <end position="155"/>
    </location>
</feature>
<reference evidence="8 9" key="1">
    <citation type="journal article" date="2016" name="Nat. Commun.">
        <title>Thousands of microbial genomes shed light on interconnected biogeochemical processes in an aquifer system.</title>
        <authorList>
            <person name="Anantharaman K."/>
            <person name="Brown C.T."/>
            <person name="Hug L.A."/>
            <person name="Sharon I."/>
            <person name="Castelle C.J."/>
            <person name="Probst A.J."/>
            <person name="Thomas B.C."/>
            <person name="Singh A."/>
            <person name="Wilkins M.J."/>
            <person name="Karaoz U."/>
            <person name="Brodie E.L."/>
            <person name="Williams K.H."/>
            <person name="Hubbard S.S."/>
            <person name="Banfield J.F."/>
        </authorList>
    </citation>
    <scope>NUCLEOTIDE SEQUENCE [LARGE SCALE GENOMIC DNA]</scope>
</reference>
<keyword evidence="4 6" id="KW-1133">Transmembrane helix</keyword>
<feature type="transmembrane region" description="Helical" evidence="6">
    <location>
        <begin position="52"/>
        <end position="78"/>
    </location>
</feature>
<evidence type="ECO:0000256" key="3">
    <source>
        <dbReference type="ARBA" id="ARBA00022692"/>
    </source>
</evidence>
<dbReference type="PANTHER" id="PTHR12677">
    <property type="entry name" value="GOLGI APPARATUS MEMBRANE PROTEIN TVP38-RELATED"/>
    <property type="match status" value="1"/>
</dbReference>
<comment type="subcellular location">
    <subcellularLocation>
        <location evidence="1 6">Cell membrane</location>
        <topology evidence="1 6">Multi-pass membrane protein</topology>
    </subcellularLocation>
</comment>
<accession>A0A1G2H9N5</accession>
<keyword evidence="2 6" id="KW-1003">Cell membrane</keyword>
<evidence type="ECO:0000259" key="7">
    <source>
        <dbReference type="Pfam" id="PF09335"/>
    </source>
</evidence>
<proteinExistence type="inferred from homology"/>
<comment type="caution">
    <text evidence="8">The sequence shown here is derived from an EMBL/GenBank/DDBJ whole genome shotgun (WGS) entry which is preliminary data.</text>
</comment>
<sequence length="219" mass="24618">MKISKSVISKFFQISAVIIFVWIVSSLAIQQMTSEEFREIIDKFGILGPLVVIAYVILSHIFAPVVAMPVLLASVAVFGIYEAMFYNYIGGVISSVINFYIARKFGRGVILRLVGSKGMKEIDEFTEKSGTRILILSRLFGFAFFEIVSYAYGLTIIDFKKYFFITSVFSAIPVLAFAVVFQNVDFSTVKGIFIWAGVLVFTGIAFSYVFKKYLLKRRG</sequence>
<organism evidence="8 9">
    <name type="scientific">Candidatus Spechtbacteria bacterium RIFCSPHIGHO2_01_FULL_43_30</name>
    <dbReference type="NCBI Taxonomy" id="1802158"/>
    <lineage>
        <taxon>Bacteria</taxon>
        <taxon>Candidatus Spechtiibacteriota</taxon>
    </lineage>
</organism>
<dbReference type="Pfam" id="PF09335">
    <property type="entry name" value="VTT_dom"/>
    <property type="match status" value="1"/>
</dbReference>
<evidence type="ECO:0000313" key="8">
    <source>
        <dbReference type="EMBL" id="OGZ58658.1"/>
    </source>
</evidence>
<dbReference type="GO" id="GO:0005886">
    <property type="term" value="C:plasma membrane"/>
    <property type="evidence" value="ECO:0007669"/>
    <property type="project" value="UniProtKB-SubCell"/>
</dbReference>
<name>A0A1G2H9N5_9BACT</name>
<dbReference type="AlphaFoldDB" id="A0A1G2H9N5"/>
<evidence type="ECO:0000256" key="2">
    <source>
        <dbReference type="ARBA" id="ARBA00022475"/>
    </source>
</evidence>
<evidence type="ECO:0000256" key="4">
    <source>
        <dbReference type="ARBA" id="ARBA00022989"/>
    </source>
</evidence>
<evidence type="ECO:0000256" key="5">
    <source>
        <dbReference type="ARBA" id="ARBA00023136"/>
    </source>
</evidence>
<feature type="transmembrane region" description="Helical" evidence="6">
    <location>
        <begin position="162"/>
        <end position="180"/>
    </location>
</feature>
<feature type="domain" description="VTT" evidence="7">
    <location>
        <begin position="67"/>
        <end position="180"/>
    </location>
</feature>
<dbReference type="InterPro" id="IPR032816">
    <property type="entry name" value="VTT_dom"/>
</dbReference>
<dbReference type="EMBL" id="MHOD01000002">
    <property type="protein sequence ID" value="OGZ58658.1"/>
    <property type="molecule type" value="Genomic_DNA"/>
</dbReference>
<dbReference type="Proteomes" id="UP000177932">
    <property type="component" value="Unassembled WGS sequence"/>
</dbReference>
<evidence type="ECO:0000256" key="1">
    <source>
        <dbReference type="ARBA" id="ARBA00004651"/>
    </source>
</evidence>
<dbReference type="STRING" id="1802158.A2827_03320"/>
<keyword evidence="5 6" id="KW-0472">Membrane</keyword>